<gene>
    <name evidence="9 10" type="primary">glyQ</name>
    <name evidence="10" type="ORF">F5I99_00030</name>
</gene>
<keyword evidence="4 9" id="KW-0547">Nucleotide-binding</keyword>
<dbReference type="InterPro" id="IPR006194">
    <property type="entry name" value="Gly-tRNA-synth_heterodimer"/>
</dbReference>
<dbReference type="PRINTS" id="PR01044">
    <property type="entry name" value="TRNASYNTHGA"/>
</dbReference>
<evidence type="ECO:0000256" key="6">
    <source>
        <dbReference type="ARBA" id="ARBA00022917"/>
    </source>
</evidence>
<evidence type="ECO:0000313" key="10">
    <source>
        <dbReference type="EMBL" id="QEW05014.1"/>
    </source>
</evidence>
<keyword evidence="3 9" id="KW-0436">Ligase</keyword>
<name>A0A5J6L8U8_9GAMM</name>
<dbReference type="NCBIfam" id="NF006827">
    <property type="entry name" value="PRK09348.1"/>
    <property type="match status" value="1"/>
</dbReference>
<dbReference type="CDD" id="cd00733">
    <property type="entry name" value="GlyRS_alpha_core"/>
    <property type="match status" value="1"/>
</dbReference>
<organism evidence="10 11">
    <name type="scientific">Nitrincola iocasae</name>
    <dbReference type="NCBI Taxonomy" id="2614693"/>
    <lineage>
        <taxon>Bacteria</taxon>
        <taxon>Pseudomonadati</taxon>
        <taxon>Pseudomonadota</taxon>
        <taxon>Gammaproteobacteria</taxon>
        <taxon>Oceanospirillales</taxon>
        <taxon>Oceanospirillaceae</taxon>
        <taxon>Nitrincola</taxon>
    </lineage>
</organism>
<dbReference type="RefSeq" id="WP_151053080.1">
    <property type="nucleotide sequence ID" value="NZ_CP044222.1"/>
</dbReference>
<dbReference type="EMBL" id="CP044222">
    <property type="protein sequence ID" value="QEW05014.1"/>
    <property type="molecule type" value="Genomic_DNA"/>
</dbReference>
<dbReference type="PANTHER" id="PTHR30075">
    <property type="entry name" value="GLYCYL-TRNA SYNTHETASE"/>
    <property type="match status" value="1"/>
</dbReference>
<evidence type="ECO:0000256" key="8">
    <source>
        <dbReference type="ARBA" id="ARBA00047937"/>
    </source>
</evidence>
<accession>A0A5J6L8U8</accession>
<dbReference type="KEGG" id="nik:F5I99_00030"/>
<dbReference type="Gene3D" id="3.30.930.10">
    <property type="entry name" value="Bira Bifunctional Protein, Domain 2"/>
    <property type="match status" value="1"/>
</dbReference>
<dbReference type="PANTHER" id="PTHR30075:SF2">
    <property type="entry name" value="GLYCINE--TRNA LIGASE, CHLOROPLASTIC_MITOCHONDRIAL 2"/>
    <property type="match status" value="1"/>
</dbReference>
<evidence type="ECO:0000256" key="9">
    <source>
        <dbReference type="HAMAP-Rule" id="MF_00254"/>
    </source>
</evidence>
<evidence type="ECO:0000313" key="11">
    <source>
        <dbReference type="Proteomes" id="UP000325606"/>
    </source>
</evidence>
<comment type="subcellular location">
    <subcellularLocation>
        <location evidence="9">Cytoplasm</location>
    </subcellularLocation>
</comment>
<dbReference type="FunFam" id="3.30.930.10:FF:000006">
    <property type="entry name" value="Glycine--tRNA ligase alpha subunit"/>
    <property type="match status" value="1"/>
</dbReference>
<keyword evidence="7 9" id="KW-0030">Aminoacyl-tRNA synthetase</keyword>
<keyword evidence="6 9" id="KW-0648">Protein biosynthesis</keyword>
<dbReference type="GO" id="GO:0004820">
    <property type="term" value="F:glycine-tRNA ligase activity"/>
    <property type="evidence" value="ECO:0007669"/>
    <property type="project" value="UniProtKB-UniRule"/>
</dbReference>
<comment type="catalytic activity">
    <reaction evidence="8 9">
        <text>tRNA(Gly) + glycine + ATP = glycyl-tRNA(Gly) + AMP + diphosphate</text>
        <dbReference type="Rhea" id="RHEA:16013"/>
        <dbReference type="Rhea" id="RHEA-COMP:9664"/>
        <dbReference type="Rhea" id="RHEA-COMP:9683"/>
        <dbReference type="ChEBI" id="CHEBI:30616"/>
        <dbReference type="ChEBI" id="CHEBI:33019"/>
        <dbReference type="ChEBI" id="CHEBI:57305"/>
        <dbReference type="ChEBI" id="CHEBI:78442"/>
        <dbReference type="ChEBI" id="CHEBI:78522"/>
        <dbReference type="ChEBI" id="CHEBI:456215"/>
        <dbReference type="EC" id="6.1.1.14"/>
    </reaction>
</comment>
<dbReference type="PROSITE" id="PS50861">
    <property type="entry name" value="AA_TRNA_LIGASE_II_GLYAB"/>
    <property type="match status" value="1"/>
</dbReference>
<comment type="similarity">
    <text evidence="1 9">Belongs to the class-II aminoacyl-tRNA synthetase family.</text>
</comment>
<dbReference type="EC" id="6.1.1.14" evidence="9"/>
<dbReference type="Proteomes" id="UP000325606">
    <property type="component" value="Chromosome"/>
</dbReference>
<dbReference type="GO" id="GO:0006426">
    <property type="term" value="P:glycyl-tRNA aminoacylation"/>
    <property type="evidence" value="ECO:0007669"/>
    <property type="project" value="UniProtKB-UniRule"/>
</dbReference>
<evidence type="ECO:0000256" key="2">
    <source>
        <dbReference type="ARBA" id="ARBA00011209"/>
    </source>
</evidence>
<dbReference type="GO" id="GO:0005524">
    <property type="term" value="F:ATP binding"/>
    <property type="evidence" value="ECO:0007669"/>
    <property type="project" value="UniProtKB-UniRule"/>
</dbReference>
<evidence type="ECO:0000256" key="5">
    <source>
        <dbReference type="ARBA" id="ARBA00022840"/>
    </source>
</evidence>
<keyword evidence="5 9" id="KW-0067">ATP-binding</keyword>
<dbReference type="InterPro" id="IPR002310">
    <property type="entry name" value="Gly-tRNA_ligase_asu"/>
</dbReference>
<dbReference type="GO" id="GO:0005829">
    <property type="term" value="C:cytosol"/>
    <property type="evidence" value="ECO:0007669"/>
    <property type="project" value="TreeGrafter"/>
</dbReference>
<evidence type="ECO:0000256" key="4">
    <source>
        <dbReference type="ARBA" id="ARBA00022741"/>
    </source>
</evidence>
<dbReference type="InterPro" id="IPR045864">
    <property type="entry name" value="aa-tRNA-synth_II/BPL/LPL"/>
</dbReference>
<dbReference type="Gene3D" id="1.20.58.180">
    <property type="entry name" value="Class II aaRS and biotin synthetases, domain 2"/>
    <property type="match status" value="1"/>
</dbReference>
<dbReference type="HAMAP" id="MF_00254">
    <property type="entry name" value="Gly_tRNA_synth_alpha"/>
    <property type="match status" value="1"/>
</dbReference>
<evidence type="ECO:0000256" key="3">
    <source>
        <dbReference type="ARBA" id="ARBA00022598"/>
    </source>
</evidence>
<dbReference type="SUPFAM" id="SSF55681">
    <property type="entry name" value="Class II aaRS and biotin synthetases"/>
    <property type="match status" value="1"/>
</dbReference>
<keyword evidence="9" id="KW-0963">Cytoplasm</keyword>
<evidence type="ECO:0000256" key="1">
    <source>
        <dbReference type="ARBA" id="ARBA00008226"/>
    </source>
</evidence>
<proteinExistence type="inferred from homology"/>
<evidence type="ECO:0000256" key="7">
    <source>
        <dbReference type="ARBA" id="ARBA00023146"/>
    </source>
</evidence>
<keyword evidence="11" id="KW-1185">Reference proteome</keyword>
<dbReference type="Pfam" id="PF02091">
    <property type="entry name" value="tRNA-synt_2e"/>
    <property type="match status" value="1"/>
</dbReference>
<dbReference type="AlphaFoldDB" id="A0A5J6L8U8"/>
<comment type="subunit">
    <text evidence="2 9">Tetramer of two alpha and two beta subunits.</text>
</comment>
<dbReference type="NCBIfam" id="TIGR00388">
    <property type="entry name" value="glyQ"/>
    <property type="match status" value="1"/>
</dbReference>
<reference evidence="10 11" key="1">
    <citation type="submission" date="2019-09" db="EMBL/GenBank/DDBJ databases">
        <title>Nitrincola iocasae sp. nov., a bacterium isolated from the sediment collected at a cold seep field in South China Sea.</title>
        <authorList>
            <person name="Zhang H."/>
            <person name="Wang H."/>
            <person name="Li C."/>
        </authorList>
    </citation>
    <scope>NUCLEOTIDE SEQUENCE [LARGE SCALE GENOMIC DNA]</scope>
    <source>
        <strain evidence="10 11">KXZD1103</strain>
    </source>
</reference>
<sequence length="334" mass="38169">MYNYGFVLILSTVKVIHVTDKATTDVSTFQGLILALQQYWGEQGCVIVQPLDLEVGAGTFHPATFLRSIGPESWRSAYVQPSRRPTDGRYGENPNRLQHYYQFQVVLKPSPDNLQELFLGSFKHIGIDPLIHDIRFVEDNWESPTLGAWGLGWEIWLNGMEVTQFTYFQQAGGLECYPVTGELTYGLERIAMYLQGVDSVYDLVWAKQPDGSVVTYGDVFHQNEVEMSTYNFEHADVPTLFSNFDHYERECNKLLEASLPLPAYEMVLKASHTFNLLDSRHAISVTERQRFILRVRTLARLVAHAYFNKRKALGFPLAPEPIRQEVLAASEEKH</sequence>
<protein>
    <recommendedName>
        <fullName evidence="9">Glycine--tRNA ligase alpha subunit</fullName>
        <ecNumber evidence="9">6.1.1.14</ecNumber>
    </recommendedName>
    <alternativeName>
        <fullName evidence="9">Glycyl-tRNA synthetase alpha subunit</fullName>
        <shortName evidence="9">GlyRS</shortName>
    </alternativeName>
</protein>